<dbReference type="EMBL" id="WJBH02000002">
    <property type="protein sequence ID" value="KAI9563105.1"/>
    <property type="molecule type" value="Genomic_DNA"/>
</dbReference>
<accession>A0AAD5LJE1</accession>
<name>A0AAD5LJE1_9CRUS</name>
<keyword evidence="1" id="KW-0732">Signal</keyword>
<feature type="chain" id="PRO_5041932411" evidence="1">
    <location>
        <begin position="17"/>
        <end position="162"/>
    </location>
</feature>
<gene>
    <name evidence="2" type="ORF">GHT06_010562</name>
</gene>
<protein>
    <submittedName>
        <fullName evidence="2">Uncharacterized protein</fullName>
    </submittedName>
</protein>
<comment type="caution">
    <text evidence="2">The sequence shown here is derived from an EMBL/GenBank/DDBJ whole genome shotgun (WGS) entry which is preliminary data.</text>
</comment>
<organism evidence="2 3">
    <name type="scientific">Daphnia sinensis</name>
    <dbReference type="NCBI Taxonomy" id="1820382"/>
    <lineage>
        <taxon>Eukaryota</taxon>
        <taxon>Metazoa</taxon>
        <taxon>Ecdysozoa</taxon>
        <taxon>Arthropoda</taxon>
        <taxon>Crustacea</taxon>
        <taxon>Branchiopoda</taxon>
        <taxon>Diplostraca</taxon>
        <taxon>Cladocera</taxon>
        <taxon>Anomopoda</taxon>
        <taxon>Daphniidae</taxon>
        <taxon>Daphnia</taxon>
        <taxon>Daphnia similis group</taxon>
    </lineage>
</organism>
<proteinExistence type="predicted"/>
<evidence type="ECO:0000256" key="1">
    <source>
        <dbReference type="SAM" id="SignalP"/>
    </source>
</evidence>
<dbReference type="Proteomes" id="UP000820818">
    <property type="component" value="Linkage Group LG2"/>
</dbReference>
<sequence length="162" mass="18410">MLAFLVVGLLLSAVHGIRTPPSLSQIVESSQPTSNSLRWFRQRSSDDVQPLERTHPQFWFSQAVRRMAQMHDEPLTDYGLNIYRGSDSFADAPGLSTMDRAELSDLPKERTQRIPSNELPYVEKRDSSYLSMCHFKLCNLGRKRRISQGGQMELTPGILNSN</sequence>
<reference evidence="2 3" key="1">
    <citation type="submission" date="2022-05" db="EMBL/GenBank/DDBJ databases">
        <title>A multi-omics perspective on studying reproductive biology in Daphnia sinensis.</title>
        <authorList>
            <person name="Jia J."/>
        </authorList>
    </citation>
    <scope>NUCLEOTIDE SEQUENCE [LARGE SCALE GENOMIC DNA]</scope>
    <source>
        <strain evidence="2 3">WSL</strain>
    </source>
</reference>
<feature type="signal peptide" evidence="1">
    <location>
        <begin position="1"/>
        <end position="16"/>
    </location>
</feature>
<evidence type="ECO:0000313" key="3">
    <source>
        <dbReference type="Proteomes" id="UP000820818"/>
    </source>
</evidence>
<evidence type="ECO:0000313" key="2">
    <source>
        <dbReference type="EMBL" id="KAI9563105.1"/>
    </source>
</evidence>
<dbReference type="AlphaFoldDB" id="A0AAD5LJE1"/>
<keyword evidence="3" id="KW-1185">Reference proteome</keyword>